<keyword evidence="7" id="KW-1185">Reference proteome</keyword>
<dbReference type="Pfam" id="PF00091">
    <property type="entry name" value="Tubulin"/>
    <property type="match status" value="1"/>
</dbReference>
<comment type="caution">
    <text evidence="6">The sequence shown here is derived from an EMBL/GenBank/DDBJ whole genome shotgun (WGS) entry which is preliminary data.</text>
</comment>
<dbReference type="CDD" id="cd06059">
    <property type="entry name" value="Tubulin"/>
    <property type="match status" value="1"/>
</dbReference>
<evidence type="ECO:0000256" key="2">
    <source>
        <dbReference type="ARBA" id="ARBA00022701"/>
    </source>
</evidence>
<proteinExistence type="inferred from homology"/>
<comment type="similarity">
    <text evidence="1">Belongs to the tubulin family.</text>
</comment>
<accession>A0A8S1YBY4</accession>
<evidence type="ECO:0000313" key="7">
    <source>
        <dbReference type="Proteomes" id="UP000683925"/>
    </source>
</evidence>
<name>A0A8S1YBY4_PAROT</name>
<reference evidence="6" key="1">
    <citation type="submission" date="2021-01" db="EMBL/GenBank/DDBJ databases">
        <authorList>
            <consortium name="Genoscope - CEA"/>
            <person name="William W."/>
        </authorList>
    </citation>
    <scope>NUCLEOTIDE SEQUENCE</scope>
</reference>
<dbReference type="Proteomes" id="UP000683925">
    <property type="component" value="Unassembled WGS sequence"/>
</dbReference>
<sequence>MSSSLHIQVGGAGVKIGEMLWKLYEKEYNETTQKNYIYEEVDGIYYPQALFLDTDDRIIHEVQKNTSIKFKNNSFLHAKEDASTYYRGWYSVGDKILFEALDYIRKKIETMDRLEEIVITNSIGGGTGLVYYITQYVKLKVKIHGFMIFPSSEMCNSTVEIYNTINSSQVLIENFYSITIFDNQSMLLIINQVWTLLIINIQIMCSYTGLRRFNNSDNSKFLSNLCPYPQMHFLIPSYGQMTLINDYTRNELKQEQFIKYFTKVEQKLYQCPKSPNYISTALLFRQKQLNSFYGKFDLTLKNFENYFGQSPNIFQCQSSNYQVLPELAQMKQTGTFFSNDASIVSRFKLLTRKFDILYAKRGFGHWYVGQGRKEKEMSEQRDQFGDLIADYEDFQSCGNLQNEIQNDDEF</sequence>
<evidence type="ECO:0000259" key="5">
    <source>
        <dbReference type="Pfam" id="PF00091"/>
    </source>
</evidence>
<dbReference type="GO" id="GO:0005874">
    <property type="term" value="C:microtubule"/>
    <property type="evidence" value="ECO:0007669"/>
    <property type="project" value="UniProtKB-KW"/>
</dbReference>
<keyword evidence="4" id="KW-0342">GTP-binding</keyword>
<evidence type="ECO:0000256" key="3">
    <source>
        <dbReference type="ARBA" id="ARBA00022741"/>
    </source>
</evidence>
<keyword evidence="3" id="KW-0547">Nucleotide-binding</keyword>
<evidence type="ECO:0000313" key="6">
    <source>
        <dbReference type="EMBL" id="CAD8211585.1"/>
    </source>
</evidence>
<dbReference type="FunFam" id="3.40.50.1440:FF:000044">
    <property type="entry name" value="Tubulin alpha chain"/>
    <property type="match status" value="1"/>
</dbReference>
<gene>
    <name evidence="6" type="ORF">POCTA_138.1.T1540148</name>
</gene>
<organism evidence="6 7">
    <name type="scientific">Paramecium octaurelia</name>
    <dbReference type="NCBI Taxonomy" id="43137"/>
    <lineage>
        <taxon>Eukaryota</taxon>
        <taxon>Sar</taxon>
        <taxon>Alveolata</taxon>
        <taxon>Ciliophora</taxon>
        <taxon>Intramacronucleata</taxon>
        <taxon>Oligohymenophorea</taxon>
        <taxon>Peniculida</taxon>
        <taxon>Parameciidae</taxon>
        <taxon>Paramecium</taxon>
    </lineage>
</organism>
<dbReference type="InterPro" id="IPR000217">
    <property type="entry name" value="Tubulin"/>
</dbReference>
<keyword evidence="2" id="KW-0493">Microtubule</keyword>
<protein>
    <recommendedName>
        <fullName evidence="5">Tubulin/FtsZ GTPase domain-containing protein</fullName>
    </recommendedName>
</protein>
<evidence type="ECO:0000256" key="1">
    <source>
        <dbReference type="ARBA" id="ARBA00009636"/>
    </source>
</evidence>
<evidence type="ECO:0000256" key="4">
    <source>
        <dbReference type="ARBA" id="ARBA00023134"/>
    </source>
</evidence>
<dbReference type="AlphaFoldDB" id="A0A8S1YBY4"/>
<dbReference type="PANTHER" id="PTHR11588">
    <property type="entry name" value="TUBULIN"/>
    <property type="match status" value="1"/>
</dbReference>
<dbReference type="GO" id="GO:0005525">
    <property type="term" value="F:GTP binding"/>
    <property type="evidence" value="ECO:0007669"/>
    <property type="project" value="UniProtKB-KW"/>
</dbReference>
<dbReference type="GO" id="GO:0007017">
    <property type="term" value="P:microtubule-based process"/>
    <property type="evidence" value="ECO:0007669"/>
    <property type="project" value="InterPro"/>
</dbReference>
<feature type="domain" description="Tubulin/FtsZ GTPase" evidence="5">
    <location>
        <begin position="5"/>
        <end position="190"/>
    </location>
</feature>
<dbReference type="InterPro" id="IPR003008">
    <property type="entry name" value="Tubulin_FtsZ_GTPase"/>
</dbReference>
<dbReference type="EMBL" id="CAJJDP010000156">
    <property type="protein sequence ID" value="CAD8211585.1"/>
    <property type="molecule type" value="Genomic_DNA"/>
</dbReference>